<dbReference type="AlphaFoldDB" id="A0A7W6EGK7"/>
<comment type="caution">
    <text evidence="1">The sequence shown here is derived from an EMBL/GenBank/DDBJ whole genome shotgun (WGS) entry which is preliminary data.</text>
</comment>
<gene>
    <name evidence="1" type="ORF">FHS81_001621</name>
</gene>
<protein>
    <submittedName>
        <fullName evidence="1">Uncharacterized protein</fullName>
    </submittedName>
</protein>
<proteinExistence type="predicted"/>
<accession>A0A7W6EGK7</accession>
<dbReference type="RefSeq" id="WP_183751707.1">
    <property type="nucleotide sequence ID" value="NZ_JACICC010000003.1"/>
</dbReference>
<evidence type="ECO:0000313" key="1">
    <source>
        <dbReference type="EMBL" id="MBB3809539.1"/>
    </source>
</evidence>
<name>A0A7W6EGK7_9HYPH</name>
<sequence>MPLSSPFLAVRVPKKARITSGIGQKQQMDRSDFFGVVNLPDPQNTVASAMPQDVAHQLIRCEQPTKKPGLGPGS</sequence>
<dbReference type="Proteomes" id="UP000537592">
    <property type="component" value="Unassembled WGS sequence"/>
</dbReference>
<evidence type="ECO:0000313" key="2">
    <source>
        <dbReference type="Proteomes" id="UP000537592"/>
    </source>
</evidence>
<organism evidence="1 2">
    <name type="scientific">Pseudochelatococcus contaminans</name>
    <dbReference type="NCBI Taxonomy" id="1538103"/>
    <lineage>
        <taxon>Bacteria</taxon>
        <taxon>Pseudomonadati</taxon>
        <taxon>Pseudomonadota</taxon>
        <taxon>Alphaproteobacteria</taxon>
        <taxon>Hyphomicrobiales</taxon>
        <taxon>Chelatococcaceae</taxon>
        <taxon>Pseudochelatococcus</taxon>
    </lineage>
</organism>
<dbReference type="EMBL" id="JACICC010000003">
    <property type="protein sequence ID" value="MBB3809539.1"/>
    <property type="molecule type" value="Genomic_DNA"/>
</dbReference>
<reference evidence="1 2" key="1">
    <citation type="submission" date="2020-08" db="EMBL/GenBank/DDBJ databases">
        <title>Genomic Encyclopedia of Type Strains, Phase IV (KMG-IV): sequencing the most valuable type-strain genomes for metagenomic binning, comparative biology and taxonomic classification.</title>
        <authorList>
            <person name="Goeker M."/>
        </authorList>
    </citation>
    <scope>NUCLEOTIDE SEQUENCE [LARGE SCALE GENOMIC DNA]</scope>
    <source>
        <strain evidence="1 2">DSM 28760</strain>
    </source>
</reference>
<keyword evidence="2" id="KW-1185">Reference proteome</keyword>